<dbReference type="GO" id="GO:0012505">
    <property type="term" value="C:endomembrane system"/>
    <property type="evidence" value="ECO:0007669"/>
    <property type="project" value="UniProtKB-SubCell"/>
</dbReference>
<evidence type="ECO:0000313" key="9">
    <source>
        <dbReference type="Proteomes" id="UP000584867"/>
    </source>
</evidence>
<dbReference type="AlphaFoldDB" id="A0A7W7ZNQ9"/>
<evidence type="ECO:0000256" key="5">
    <source>
        <dbReference type="ARBA" id="ARBA00022989"/>
    </source>
</evidence>
<dbReference type="EMBL" id="JACHIO010000004">
    <property type="protein sequence ID" value="MBB5062952.1"/>
    <property type="molecule type" value="Genomic_DNA"/>
</dbReference>
<accession>A0A7W7ZNQ9</accession>
<dbReference type="Gene3D" id="1.20.1250.20">
    <property type="entry name" value="MFS general substrate transporter like domains"/>
    <property type="match status" value="2"/>
</dbReference>
<dbReference type="GO" id="GO:0022857">
    <property type="term" value="F:transmembrane transporter activity"/>
    <property type="evidence" value="ECO:0007669"/>
    <property type="project" value="InterPro"/>
</dbReference>
<evidence type="ECO:0000256" key="3">
    <source>
        <dbReference type="ARBA" id="ARBA00022448"/>
    </source>
</evidence>
<keyword evidence="3" id="KW-0813">Transport</keyword>
<feature type="transmembrane region" description="Helical" evidence="7">
    <location>
        <begin position="166"/>
        <end position="184"/>
    </location>
</feature>
<keyword evidence="5 7" id="KW-1133">Transmembrane helix</keyword>
<keyword evidence="4 7" id="KW-0812">Transmembrane</keyword>
<feature type="transmembrane region" description="Helical" evidence="7">
    <location>
        <begin position="78"/>
        <end position="97"/>
    </location>
</feature>
<evidence type="ECO:0000256" key="2">
    <source>
        <dbReference type="ARBA" id="ARBA00008335"/>
    </source>
</evidence>
<feature type="transmembrane region" description="Helical" evidence="7">
    <location>
        <begin position="243"/>
        <end position="263"/>
    </location>
</feature>
<evidence type="ECO:0000313" key="8">
    <source>
        <dbReference type="EMBL" id="MBB5062952.1"/>
    </source>
</evidence>
<dbReference type="GO" id="GO:0016020">
    <property type="term" value="C:membrane"/>
    <property type="evidence" value="ECO:0007669"/>
    <property type="project" value="TreeGrafter"/>
</dbReference>
<dbReference type="PANTHER" id="PTHR23514">
    <property type="entry name" value="BYPASS OF STOP CODON PROTEIN 6"/>
    <property type="match status" value="1"/>
</dbReference>
<feature type="transmembrane region" description="Helical" evidence="7">
    <location>
        <begin position="330"/>
        <end position="350"/>
    </location>
</feature>
<dbReference type="SUPFAM" id="SSF103473">
    <property type="entry name" value="MFS general substrate transporter"/>
    <property type="match status" value="1"/>
</dbReference>
<dbReference type="PANTHER" id="PTHR23514:SF3">
    <property type="entry name" value="BYPASS OF STOP CODON PROTEIN 6"/>
    <property type="match status" value="1"/>
</dbReference>
<evidence type="ECO:0000256" key="1">
    <source>
        <dbReference type="ARBA" id="ARBA00004127"/>
    </source>
</evidence>
<feature type="transmembrane region" description="Helical" evidence="7">
    <location>
        <begin position="356"/>
        <end position="378"/>
    </location>
</feature>
<proteinExistence type="inferred from homology"/>
<name>A0A7W7ZNQ9_9BACT</name>
<dbReference type="Proteomes" id="UP000584867">
    <property type="component" value="Unassembled WGS sequence"/>
</dbReference>
<feature type="transmembrane region" description="Helical" evidence="7">
    <location>
        <begin position="204"/>
        <end position="223"/>
    </location>
</feature>
<feature type="transmembrane region" description="Helical" evidence="7">
    <location>
        <begin position="275"/>
        <end position="294"/>
    </location>
</feature>
<evidence type="ECO:0000256" key="6">
    <source>
        <dbReference type="ARBA" id="ARBA00023136"/>
    </source>
</evidence>
<dbReference type="InterPro" id="IPR036259">
    <property type="entry name" value="MFS_trans_sf"/>
</dbReference>
<evidence type="ECO:0000256" key="4">
    <source>
        <dbReference type="ARBA" id="ARBA00022692"/>
    </source>
</evidence>
<feature type="transmembrane region" description="Helical" evidence="7">
    <location>
        <begin position="103"/>
        <end position="123"/>
    </location>
</feature>
<feature type="transmembrane region" description="Helical" evidence="7">
    <location>
        <begin position="21"/>
        <end position="41"/>
    </location>
</feature>
<feature type="transmembrane region" description="Helical" evidence="7">
    <location>
        <begin position="300"/>
        <end position="323"/>
    </location>
</feature>
<organism evidence="8 9">
    <name type="scientific">Granulicella mallensis</name>
    <dbReference type="NCBI Taxonomy" id="940614"/>
    <lineage>
        <taxon>Bacteria</taxon>
        <taxon>Pseudomonadati</taxon>
        <taxon>Acidobacteriota</taxon>
        <taxon>Terriglobia</taxon>
        <taxon>Terriglobales</taxon>
        <taxon>Acidobacteriaceae</taxon>
        <taxon>Granulicella</taxon>
    </lineage>
</organism>
<keyword evidence="6 7" id="KW-0472">Membrane</keyword>
<sequence length="397" mass="41778">MNSSPEPKLLSWLSIRKRLPLYLAFAATGFSCALPGALMPWLLARWSLQDSEVGLLLGLFFVGGTSGALLSRGSLRWSIFRGTLCTSIGAALLPFASGRTANGAILLFGLGLGITMTSISLLQSRRWTETRPAEMTRLNLLWAIGACTAPWIILHEGIRNTANAKNVLLLLASAFAAFGVWVAAFERDEPRPTPSQAAAGSLKLAGFAAPLSLLVLVLCATGVEASSAGWLATYSQRSGDSLRITIGAPTCFWIGLLTSRLVHSSAAIGRATKRFLLTWNLLAMATALAALILFRNGPVLLSAAFAIGFAAGPIYPLLLALVFEHDSGNTVYVIGGIGSALLPLLTGTVSSRTGSLRMGIAVPCAAAMIMAITGWSVMRMREPALRENVSGDSSSTA</sequence>
<dbReference type="InterPro" id="IPR011701">
    <property type="entry name" value="MFS"/>
</dbReference>
<dbReference type="InterPro" id="IPR051788">
    <property type="entry name" value="MFS_Transporter"/>
</dbReference>
<dbReference type="Pfam" id="PF07690">
    <property type="entry name" value="MFS_1"/>
    <property type="match status" value="1"/>
</dbReference>
<gene>
    <name evidence="8" type="ORF">HDF15_001289</name>
</gene>
<protein>
    <submittedName>
        <fullName evidence="8">Fucose permease</fullName>
    </submittedName>
</protein>
<reference evidence="8 9" key="1">
    <citation type="submission" date="2020-08" db="EMBL/GenBank/DDBJ databases">
        <title>Genomic Encyclopedia of Type Strains, Phase IV (KMG-V): Genome sequencing to study the core and pangenomes of soil and plant-associated prokaryotes.</title>
        <authorList>
            <person name="Whitman W."/>
        </authorList>
    </citation>
    <scope>NUCLEOTIDE SEQUENCE [LARGE SCALE GENOMIC DNA]</scope>
    <source>
        <strain evidence="8 9">X5P3</strain>
    </source>
</reference>
<feature type="transmembrane region" description="Helical" evidence="7">
    <location>
        <begin position="53"/>
        <end position="71"/>
    </location>
</feature>
<comment type="subcellular location">
    <subcellularLocation>
        <location evidence="1">Endomembrane system</location>
        <topology evidence="1">Multi-pass membrane protein</topology>
    </subcellularLocation>
</comment>
<comment type="similarity">
    <text evidence="2">Belongs to the major facilitator superfamily.</text>
</comment>
<evidence type="ECO:0000256" key="7">
    <source>
        <dbReference type="SAM" id="Phobius"/>
    </source>
</evidence>
<comment type="caution">
    <text evidence="8">The sequence shown here is derived from an EMBL/GenBank/DDBJ whole genome shotgun (WGS) entry which is preliminary data.</text>
</comment>
<dbReference type="RefSeq" id="WP_184253757.1">
    <property type="nucleotide sequence ID" value="NZ_JACHIO010000004.1"/>
</dbReference>
<feature type="transmembrane region" description="Helical" evidence="7">
    <location>
        <begin position="135"/>
        <end position="154"/>
    </location>
</feature>